<dbReference type="WBParaSite" id="TMUE_3000012019.3">
    <property type="protein sequence ID" value="TMUE_3000012019.3"/>
    <property type="gene ID" value="WBGene00289537"/>
</dbReference>
<dbReference type="WBParaSite" id="TMUE_3000012019.5">
    <property type="protein sequence ID" value="TMUE_3000012019.5"/>
    <property type="gene ID" value="WBGene00289537"/>
</dbReference>
<evidence type="ECO:0000313" key="2">
    <source>
        <dbReference type="Proteomes" id="UP000046395"/>
    </source>
</evidence>
<dbReference type="WBParaSite" id="TMUE_3000012019.8">
    <property type="protein sequence ID" value="TMUE_3000012019.8"/>
    <property type="gene ID" value="WBGene00289537"/>
</dbReference>
<dbReference type="WBParaSite" id="TMUE_3000012019.7">
    <property type="protein sequence ID" value="TMUE_3000012019.7"/>
    <property type="gene ID" value="WBGene00289537"/>
</dbReference>
<dbReference type="WBParaSite" id="TMUE_3000012019.6">
    <property type="protein sequence ID" value="TMUE_3000012019.6"/>
    <property type="gene ID" value="WBGene00289537"/>
</dbReference>
<reference evidence="3" key="3">
    <citation type="submission" date="2019-12" db="UniProtKB">
        <authorList>
            <consortium name="WormBaseParasite"/>
        </authorList>
    </citation>
    <scope>IDENTIFICATION</scope>
</reference>
<organism evidence="2 3">
    <name type="scientific">Trichuris muris</name>
    <name type="common">Mouse whipworm</name>
    <dbReference type="NCBI Taxonomy" id="70415"/>
    <lineage>
        <taxon>Eukaryota</taxon>
        <taxon>Metazoa</taxon>
        <taxon>Ecdysozoa</taxon>
        <taxon>Nematoda</taxon>
        <taxon>Enoplea</taxon>
        <taxon>Dorylaimia</taxon>
        <taxon>Trichinellida</taxon>
        <taxon>Trichuridae</taxon>
        <taxon>Trichuris</taxon>
    </lineage>
</organism>
<keyword evidence="2" id="KW-1185">Reference proteome</keyword>
<keyword evidence="1" id="KW-1133">Transmembrane helix</keyword>
<sequence length="226" mass="25406">MPKIGDATLGIRLDVCSTPMQLDLTIEMLQTAWLLTFVLSNSNEYRLIGFDYWPILVVTNWSDQQVQICLESVKSGDRLCLANETLPPLDRHRCAEANAALRKRNPSMAMLVLLCLFISLVTSYSVFLLLRIVVRRRRGTYRTFRRIPVLAEAVPYCEQKSATQQRYHWPTVPSRSRCAPLDCTASKEVQTSNLSLDTGCYSSSPQVSDGCQVAPAKSGHVQETSF</sequence>
<dbReference type="WBParaSite" id="TMUE_3000012019.1">
    <property type="protein sequence ID" value="TMUE_3000012019.1"/>
    <property type="gene ID" value="WBGene00289537"/>
</dbReference>
<dbReference type="Proteomes" id="UP000046395">
    <property type="component" value="Unassembled WGS sequence"/>
</dbReference>
<evidence type="ECO:0000313" key="3">
    <source>
        <dbReference type="WBParaSite" id="TMUE_3000012019.1"/>
    </source>
</evidence>
<proteinExistence type="predicted"/>
<keyword evidence="1" id="KW-0472">Membrane</keyword>
<keyword evidence="1" id="KW-0812">Transmembrane</keyword>
<feature type="transmembrane region" description="Helical" evidence="1">
    <location>
        <begin position="108"/>
        <end position="134"/>
    </location>
</feature>
<evidence type="ECO:0000256" key="1">
    <source>
        <dbReference type="SAM" id="Phobius"/>
    </source>
</evidence>
<evidence type="ECO:0000313" key="4">
    <source>
        <dbReference type="WBParaSite" id="TMUE_3000012019.2"/>
    </source>
</evidence>
<reference evidence="2" key="1">
    <citation type="submission" date="2013-11" db="EMBL/GenBank/DDBJ databases">
        <authorList>
            <person name="Aslett M."/>
        </authorList>
    </citation>
    <scope>NUCLEOTIDE SEQUENCE [LARGE SCALE GENOMIC DNA]</scope>
    <source>
        <strain evidence="2">Edinburgh</strain>
    </source>
</reference>
<protein>
    <submittedName>
        <fullName evidence="3 4">Uncharacterized protein</fullName>
    </submittedName>
</protein>
<name>A0A5S6QY37_TRIMR</name>
<reference evidence="2" key="2">
    <citation type="submission" date="2014-03" db="EMBL/GenBank/DDBJ databases">
        <title>The whipworm genome and dual-species transcriptomics of an intimate host-pathogen interaction.</title>
        <authorList>
            <person name="Foth B.J."/>
            <person name="Tsai I.J."/>
            <person name="Reid A.J."/>
            <person name="Bancroft A.J."/>
            <person name="Nichol S."/>
            <person name="Tracey A."/>
            <person name="Holroyd N."/>
            <person name="Cotton J.A."/>
            <person name="Stanley E.J."/>
            <person name="Zarowiecki M."/>
            <person name="Liu J.Z."/>
            <person name="Huckvale T."/>
            <person name="Cooper P.J."/>
            <person name="Grencis R.K."/>
            <person name="Berriman M."/>
        </authorList>
    </citation>
    <scope>NUCLEOTIDE SEQUENCE [LARGE SCALE GENOMIC DNA]</scope>
    <source>
        <strain evidence="2">Edinburgh</strain>
    </source>
</reference>
<dbReference type="WBParaSite" id="TMUE_3000012019.2">
    <property type="protein sequence ID" value="TMUE_3000012019.2"/>
    <property type="gene ID" value="WBGene00289537"/>
</dbReference>
<dbReference type="WBParaSite" id="TMUE_3000012019.4">
    <property type="protein sequence ID" value="TMUE_3000012019.4"/>
    <property type="gene ID" value="WBGene00289537"/>
</dbReference>
<accession>A0A5S6QY37</accession>
<dbReference type="AlphaFoldDB" id="A0A5S6QY37"/>